<dbReference type="InterPro" id="IPR001867">
    <property type="entry name" value="OmpR/PhoB-type_DNA-bd"/>
</dbReference>
<dbReference type="Pfam" id="PF13191">
    <property type="entry name" value="AAA_16"/>
    <property type="match status" value="1"/>
</dbReference>
<accession>A0A916YHU6</accession>
<evidence type="ECO:0000256" key="2">
    <source>
        <dbReference type="ARBA" id="ARBA00022741"/>
    </source>
</evidence>
<dbReference type="PANTHER" id="PTHR16305:SF35">
    <property type="entry name" value="TRANSCRIPTIONAL ACTIVATOR DOMAIN"/>
    <property type="match status" value="1"/>
</dbReference>
<dbReference type="InterPro" id="IPR036388">
    <property type="entry name" value="WH-like_DNA-bd_sf"/>
</dbReference>
<dbReference type="InterPro" id="IPR027417">
    <property type="entry name" value="P-loop_NTPase"/>
</dbReference>
<dbReference type="Gene3D" id="1.25.40.10">
    <property type="entry name" value="Tetratricopeptide repeat domain"/>
    <property type="match status" value="2"/>
</dbReference>
<dbReference type="GO" id="GO:0000160">
    <property type="term" value="P:phosphorelay signal transduction system"/>
    <property type="evidence" value="ECO:0007669"/>
    <property type="project" value="InterPro"/>
</dbReference>
<organism evidence="7 8">
    <name type="scientific">Microbacterium faecale</name>
    <dbReference type="NCBI Taxonomy" id="1804630"/>
    <lineage>
        <taxon>Bacteria</taxon>
        <taxon>Bacillati</taxon>
        <taxon>Actinomycetota</taxon>
        <taxon>Actinomycetes</taxon>
        <taxon>Micrococcales</taxon>
        <taxon>Microbacteriaceae</taxon>
        <taxon>Microbacterium</taxon>
    </lineage>
</organism>
<comment type="caution">
    <text evidence="7">The sequence shown here is derived from an EMBL/GenBank/DDBJ whole genome shotgun (WGS) entry which is preliminary data.</text>
</comment>
<dbReference type="Pfam" id="PF03704">
    <property type="entry name" value="BTAD"/>
    <property type="match status" value="1"/>
</dbReference>
<sequence>MGQVEASTRVGLLGSIEAHVNSVLVPLRSRRQRIALTRLALSENRPVPVDTLIDDLWNDEQPADAPHALQAHISRLRKQLRLEIEFVAGGYRLDPSRLDLDTVRFTALHEAGCAQLEVGEHSRALETLTEALDVWRGPALGDLAEARGLRLSALHFEERRRIARHDRAEAALACGAGASLLDELRAALASDPLRESTWHQLMRALRQAGREAEALDAYGQAREIFIDELGTEPGSLLAGLHRALLAGAADPLAADQPESPTPAAPLSAAHDETLVGRRDELAVIDRAWRESGDGLRVVTISGEPGIGKTRLADAAVDRLSARGVTVLRARCEFSTRSAFGAFAQLLQAHLATPLPARHEAELRRRAPDLAQVLPGWRGDVDDDLGDHGARRDDADHHRALDAIAAWLSATTREEPGLIVIDDAQWADHESQLAIHHLLHSPRRVNALVIVCVRDRQIDSGDDSPLTDLLRQSGQVSHLALRRFGLHEAGQLIDNESGRMSDDDRLPEWGRDYILDASGGNPLFMLELTRQLVIERPSSTELPPPPAGVSRVIESRIMALPAAARGLLRRAAVLGTTFAPLRLTDFFERISPAERDAALSAALHHRLIEHAEGEPLRYRFSHDIVRAVLYDSLPASERAALHAQIARALDSDDTGDVAVDHQLIAHHYRRSDVVDGIERAVRHLLAAGRQALFRGAPAAGEELLGDALRLMEAATPTTLRCDLLIELGRAQQRLAQPQYRDTLLEASRLARSADDPERLTTAVLANNRGWWSNTSAIDDERVEYIEVALAHSPDDDLPARAKLLSAWALEHVRQSALRDEVLSAAKRALDIAEESGDPQALALVFAHRYAVLHALFEDPAECALMNDRLMSLANRLGDRQMRLSAAVGTAQSRMRLGEFSIADRYVNEAVRLAEVRADPARTWLLRTWQAMRQGARGNFDEAERLAAMALELGTQSEQADAYTWFAGQLFTFRMLQGRLPEIMDAVREQAEALTDGLPAWNAALALALSRSGHQEDATAVIDEFAATNFERLPRDLLWLHALHYFTLACEELSLHQHAGVLYELLQPYGSMVATNGTIDAGPVDLHLGILARMQGWNAVAEEHLAAAETLSRRIGASVWSAEATRRRDHEVARAS</sequence>
<dbReference type="SUPFAM" id="SSF48452">
    <property type="entry name" value="TPR-like"/>
    <property type="match status" value="1"/>
</dbReference>
<dbReference type="CDD" id="cd15831">
    <property type="entry name" value="BTAD"/>
    <property type="match status" value="1"/>
</dbReference>
<dbReference type="InterPro" id="IPR011990">
    <property type="entry name" value="TPR-like_helical_dom_sf"/>
</dbReference>
<evidence type="ECO:0000256" key="3">
    <source>
        <dbReference type="ARBA" id="ARBA00022840"/>
    </source>
</evidence>
<evidence type="ECO:0000256" key="4">
    <source>
        <dbReference type="ARBA" id="ARBA00023125"/>
    </source>
</evidence>
<dbReference type="PANTHER" id="PTHR16305">
    <property type="entry name" value="TESTICULAR SOLUBLE ADENYLYL CYCLASE"/>
    <property type="match status" value="1"/>
</dbReference>
<dbReference type="GO" id="GO:0003677">
    <property type="term" value="F:DNA binding"/>
    <property type="evidence" value="ECO:0007669"/>
    <property type="project" value="UniProtKB-UniRule"/>
</dbReference>
<feature type="domain" description="OmpR/PhoB-type" evidence="6">
    <location>
        <begin position="1"/>
        <end position="95"/>
    </location>
</feature>
<dbReference type="GO" id="GO:0006355">
    <property type="term" value="P:regulation of DNA-templated transcription"/>
    <property type="evidence" value="ECO:0007669"/>
    <property type="project" value="InterPro"/>
</dbReference>
<keyword evidence="2" id="KW-0547">Nucleotide-binding</keyword>
<comment type="similarity">
    <text evidence="1">Belongs to the AfsR/DnrI/RedD regulatory family.</text>
</comment>
<feature type="DNA-binding region" description="OmpR/PhoB-type" evidence="5">
    <location>
        <begin position="1"/>
        <end position="95"/>
    </location>
</feature>
<keyword evidence="4 5" id="KW-0238">DNA-binding</keyword>
<dbReference type="InterPro" id="IPR016032">
    <property type="entry name" value="Sig_transdc_resp-reg_C-effctor"/>
</dbReference>
<name>A0A916YHU6_9MICO</name>
<dbReference type="SMART" id="SM00862">
    <property type="entry name" value="Trans_reg_C"/>
    <property type="match status" value="1"/>
</dbReference>
<dbReference type="EMBL" id="BMHO01000003">
    <property type="protein sequence ID" value="GGD46264.1"/>
    <property type="molecule type" value="Genomic_DNA"/>
</dbReference>
<evidence type="ECO:0000256" key="5">
    <source>
        <dbReference type="PROSITE-ProRule" id="PRU01091"/>
    </source>
</evidence>
<dbReference type="SUPFAM" id="SSF52540">
    <property type="entry name" value="P-loop containing nucleoside triphosphate hydrolases"/>
    <property type="match status" value="1"/>
</dbReference>
<protein>
    <recommendedName>
        <fullName evidence="6">OmpR/PhoB-type domain-containing protein</fullName>
    </recommendedName>
</protein>
<dbReference type="RefSeq" id="WP_188713168.1">
    <property type="nucleotide sequence ID" value="NZ_BMHO01000003.1"/>
</dbReference>
<evidence type="ECO:0000259" key="6">
    <source>
        <dbReference type="PROSITE" id="PS51755"/>
    </source>
</evidence>
<dbReference type="Proteomes" id="UP000633205">
    <property type="component" value="Unassembled WGS sequence"/>
</dbReference>
<dbReference type="PROSITE" id="PS51755">
    <property type="entry name" value="OMPR_PHOB"/>
    <property type="match status" value="1"/>
</dbReference>
<dbReference type="GO" id="GO:0005737">
    <property type="term" value="C:cytoplasm"/>
    <property type="evidence" value="ECO:0007669"/>
    <property type="project" value="TreeGrafter"/>
</dbReference>
<dbReference type="AlphaFoldDB" id="A0A916YHU6"/>
<dbReference type="SMART" id="SM01043">
    <property type="entry name" value="BTAD"/>
    <property type="match status" value="1"/>
</dbReference>
<dbReference type="Gene3D" id="3.40.50.300">
    <property type="entry name" value="P-loop containing nucleotide triphosphate hydrolases"/>
    <property type="match status" value="1"/>
</dbReference>
<dbReference type="SUPFAM" id="SSF46894">
    <property type="entry name" value="C-terminal effector domain of the bipartite response regulators"/>
    <property type="match status" value="1"/>
</dbReference>
<reference evidence="7" key="1">
    <citation type="journal article" date="2014" name="Int. J. Syst. Evol. Microbiol.">
        <title>Complete genome sequence of Corynebacterium casei LMG S-19264T (=DSM 44701T), isolated from a smear-ripened cheese.</title>
        <authorList>
            <consortium name="US DOE Joint Genome Institute (JGI-PGF)"/>
            <person name="Walter F."/>
            <person name="Albersmeier A."/>
            <person name="Kalinowski J."/>
            <person name="Ruckert C."/>
        </authorList>
    </citation>
    <scope>NUCLEOTIDE SEQUENCE</scope>
    <source>
        <strain evidence="7">CGMCC 1.15152</strain>
    </source>
</reference>
<dbReference type="GO" id="GO:0004016">
    <property type="term" value="F:adenylate cyclase activity"/>
    <property type="evidence" value="ECO:0007669"/>
    <property type="project" value="TreeGrafter"/>
</dbReference>
<dbReference type="InterPro" id="IPR041664">
    <property type="entry name" value="AAA_16"/>
</dbReference>
<dbReference type="Pfam" id="PF00486">
    <property type="entry name" value="Trans_reg_C"/>
    <property type="match status" value="1"/>
</dbReference>
<keyword evidence="8" id="KW-1185">Reference proteome</keyword>
<reference evidence="7" key="2">
    <citation type="submission" date="2020-09" db="EMBL/GenBank/DDBJ databases">
        <authorList>
            <person name="Sun Q."/>
            <person name="Zhou Y."/>
        </authorList>
    </citation>
    <scope>NUCLEOTIDE SEQUENCE</scope>
    <source>
        <strain evidence="7">CGMCC 1.15152</strain>
    </source>
</reference>
<gene>
    <name evidence="7" type="ORF">GCM10010915_29400</name>
</gene>
<evidence type="ECO:0000313" key="7">
    <source>
        <dbReference type="EMBL" id="GGD46264.1"/>
    </source>
</evidence>
<keyword evidence="3" id="KW-0067">ATP-binding</keyword>
<evidence type="ECO:0000313" key="8">
    <source>
        <dbReference type="Proteomes" id="UP000633205"/>
    </source>
</evidence>
<evidence type="ECO:0000256" key="1">
    <source>
        <dbReference type="ARBA" id="ARBA00005820"/>
    </source>
</evidence>
<dbReference type="GO" id="GO:0005524">
    <property type="term" value="F:ATP binding"/>
    <property type="evidence" value="ECO:0007669"/>
    <property type="project" value="UniProtKB-KW"/>
</dbReference>
<proteinExistence type="inferred from homology"/>
<dbReference type="InterPro" id="IPR005158">
    <property type="entry name" value="BTAD"/>
</dbReference>
<dbReference type="Gene3D" id="1.10.10.10">
    <property type="entry name" value="Winged helix-like DNA-binding domain superfamily/Winged helix DNA-binding domain"/>
    <property type="match status" value="1"/>
</dbReference>